<accession>A0A7Y9EVG4</accession>
<dbReference type="Proteomes" id="UP000552045">
    <property type="component" value="Unassembled WGS sequence"/>
</dbReference>
<keyword evidence="2" id="KW-1185">Reference proteome</keyword>
<evidence type="ECO:0000313" key="1">
    <source>
        <dbReference type="EMBL" id="NYD54703.1"/>
    </source>
</evidence>
<dbReference type="EMBL" id="JACCBH010000001">
    <property type="protein sequence ID" value="NYD54703.1"/>
    <property type="molecule type" value="Genomic_DNA"/>
</dbReference>
<protein>
    <submittedName>
        <fullName evidence="1">Uncharacterized protein</fullName>
    </submittedName>
</protein>
<dbReference type="RefSeq" id="WP_179433216.1">
    <property type="nucleotide sequence ID" value="NZ_BAABLC010000008.1"/>
</dbReference>
<organism evidence="1 2">
    <name type="scientific">Microbacterium pseudoresistens</name>
    <dbReference type="NCBI Taxonomy" id="640634"/>
    <lineage>
        <taxon>Bacteria</taxon>
        <taxon>Bacillati</taxon>
        <taxon>Actinomycetota</taxon>
        <taxon>Actinomycetes</taxon>
        <taxon>Micrococcales</taxon>
        <taxon>Microbacteriaceae</taxon>
        <taxon>Microbacterium</taxon>
    </lineage>
</organism>
<comment type="caution">
    <text evidence="1">The sequence shown here is derived from an EMBL/GenBank/DDBJ whole genome shotgun (WGS) entry which is preliminary data.</text>
</comment>
<proteinExistence type="predicted"/>
<sequence>MRNHDNAVVAETQADLNELHPLIHIDPDLHVPLGRESGAGRYLRALRNLFPQTP</sequence>
<reference evidence="1 2" key="1">
    <citation type="submission" date="2020-07" db="EMBL/GenBank/DDBJ databases">
        <title>Sequencing the genomes of 1000 actinobacteria strains.</title>
        <authorList>
            <person name="Klenk H.-P."/>
        </authorList>
    </citation>
    <scope>NUCLEOTIDE SEQUENCE [LARGE SCALE GENOMIC DNA]</scope>
    <source>
        <strain evidence="1 2">DSM 22185</strain>
    </source>
</reference>
<evidence type="ECO:0000313" key="2">
    <source>
        <dbReference type="Proteomes" id="UP000552045"/>
    </source>
</evidence>
<dbReference type="AlphaFoldDB" id="A0A7Y9EVG4"/>
<gene>
    <name evidence="1" type="ORF">BKA02_001758</name>
</gene>
<name>A0A7Y9EVG4_9MICO</name>